<dbReference type="AlphaFoldDB" id="A0A127M9Y4"/>
<dbReference type="GO" id="GO:0004497">
    <property type="term" value="F:monooxygenase activity"/>
    <property type="evidence" value="ECO:0007669"/>
    <property type="project" value="UniProtKB-KW"/>
</dbReference>
<keyword evidence="3" id="KW-1003">Cell membrane</keyword>
<evidence type="ECO:0000256" key="4">
    <source>
        <dbReference type="ARBA" id="ARBA00022519"/>
    </source>
</evidence>
<dbReference type="RefSeq" id="WP_062384540.1">
    <property type="nucleotide sequence ID" value="NZ_CP014544.1"/>
</dbReference>
<feature type="transmembrane region" description="Helical" evidence="12">
    <location>
        <begin position="200"/>
        <end position="233"/>
    </location>
</feature>
<dbReference type="PANTHER" id="PTHR38674">
    <property type="entry name" value="ALKANE 1-MONOOXYGENASE 1"/>
    <property type="match status" value="1"/>
</dbReference>
<evidence type="ECO:0000256" key="10">
    <source>
        <dbReference type="ARBA" id="ARBA00023033"/>
    </source>
</evidence>
<dbReference type="InterPro" id="IPR033885">
    <property type="entry name" value="AlkB/XylM"/>
</dbReference>
<evidence type="ECO:0000259" key="13">
    <source>
        <dbReference type="Pfam" id="PF00487"/>
    </source>
</evidence>
<evidence type="ECO:0000256" key="6">
    <source>
        <dbReference type="ARBA" id="ARBA00022723"/>
    </source>
</evidence>
<dbReference type="CDD" id="cd03512">
    <property type="entry name" value="Alkane-hydroxylase"/>
    <property type="match status" value="1"/>
</dbReference>
<dbReference type="InterPro" id="IPR005804">
    <property type="entry name" value="FA_desaturase_dom"/>
</dbReference>
<feature type="transmembrane region" description="Helical" evidence="12">
    <location>
        <begin position="6"/>
        <end position="39"/>
    </location>
</feature>
<dbReference type="STRING" id="1470434.AZF00_17870"/>
<feature type="domain" description="Fatty acid desaturase" evidence="13">
    <location>
        <begin position="87"/>
        <end position="293"/>
    </location>
</feature>
<dbReference type="PANTHER" id="PTHR38674:SF1">
    <property type="entry name" value="ALKANE 1-MONOOXYGENASE 1"/>
    <property type="match status" value="1"/>
</dbReference>
<feature type="transmembrane region" description="Helical" evidence="12">
    <location>
        <begin position="87"/>
        <end position="106"/>
    </location>
</feature>
<protein>
    <submittedName>
        <fullName evidence="14">Monooxygenase</fullName>
    </submittedName>
</protein>
<dbReference type="EMBL" id="CP014544">
    <property type="protein sequence ID" value="AMO70054.1"/>
    <property type="molecule type" value="Genomic_DNA"/>
</dbReference>
<evidence type="ECO:0000256" key="8">
    <source>
        <dbReference type="ARBA" id="ARBA00023002"/>
    </source>
</evidence>
<organism evidence="14 15">
    <name type="scientific">Zhongshania aliphaticivorans</name>
    <dbReference type="NCBI Taxonomy" id="1470434"/>
    <lineage>
        <taxon>Bacteria</taxon>
        <taxon>Pseudomonadati</taxon>
        <taxon>Pseudomonadota</taxon>
        <taxon>Gammaproteobacteria</taxon>
        <taxon>Cellvibrionales</taxon>
        <taxon>Spongiibacteraceae</taxon>
        <taxon>Zhongshania</taxon>
    </lineage>
</organism>
<keyword evidence="7 12" id="KW-1133">Transmembrane helix</keyword>
<keyword evidence="4" id="KW-0997">Cell inner membrane</keyword>
<evidence type="ECO:0000256" key="5">
    <source>
        <dbReference type="ARBA" id="ARBA00022692"/>
    </source>
</evidence>
<evidence type="ECO:0000256" key="9">
    <source>
        <dbReference type="ARBA" id="ARBA00023004"/>
    </source>
</evidence>
<comment type="similarity">
    <text evidence="2">Belongs to the fatty acid desaturase type 1 family. AlkB subfamily.</text>
</comment>
<dbReference type="GO" id="GO:0006629">
    <property type="term" value="P:lipid metabolic process"/>
    <property type="evidence" value="ECO:0007669"/>
    <property type="project" value="InterPro"/>
</dbReference>
<gene>
    <name evidence="14" type="ORF">AZF00_17870</name>
</gene>
<sequence length="353" mass="40091">MDYIKYWVPVLAVVVGYLGMIAGGVWVWSGFATLPLLAVMDSIASHDLSVRNMKDGIGALLPLWLSALGPVGLYIVFAYHVSLGDGPLVVLGAMLTLAWLNTAPLLPACHELFHRRGAFSRTLGRYCQVGYFDPMRDIAHVVGHHIDVATYEDGDTSRRGETLYFFALDAMFKSVQHSIRMECQANEAAGRSRWSIGNRLYRSVAALILFHLVIYFIGGVFALGVALCAQLIARFLVEAFNYFQHYGVVRISGKPIQRRHLWNHHKWFSRVYTFEITNHAEHHLDSYKEYYKLVPDEGSIRMPSIFICFFLGLVPPLWEKYIIRPSLQKWDDEYASEDERAVGENDNKLAGWL</sequence>
<evidence type="ECO:0000256" key="7">
    <source>
        <dbReference type="ARBA" id="ARBA00022989"/>
    </source>
</evidence>
<dbReference type="Pfam" id="PF00487">
    <property type="entry name" value="FA_desaturase"/>
    <property type="match status" value="1"/>
</dbReference>
<keyword evidence="11 12" id="KW-0472">Membrane</keyword>
<proteinExistence type="inferred from homology"/>
<dbReference type="GO" id="GO:0005886">
    <property type="term" value="C:plasma membrane"/>
    <property type="evidence" value="ECO:0007669"/>
    <property type="project" value="UniProtKB-SubCell"/>
</dbReference>
<evidence type="ECO:0000256" key="2">
    <source>
        <dbReference type="ARBA" id="ARBA00010823"/>
    </source>
</evidence>
<comment type="subcellular location">
    <subcellularLocation>
        <location evidence="1">Cell inner membrane</location>
        <topology evidence="1">Multi-pass membrane protein</topology>
    </subcellularLocation>
</comment>
<dbReference type="Proteomes" id="UP000074119">
    <property type="component" value="Chromosome"/>
</dbReference>
<evidence type="ECO:0000256" key="3">
    <source>
        <dbReference type="ARBA" id="ARBA00022475"/>
    </source>
</evidence>
<accession>A0A127M9Y4</accession>
<keyword evidence="9" id="KW-0408">Iron</keyword>
<evidence type="ECO:0000313" key="14">
    <source>
        <dbReference type="EMBL" id="AMO70054.1"/>
    </source>
</evidence>
<dbReference type="GO" id="GO:0046872">
    <property type="term" value="F:metal ion binding"/>
    <property type="evidence" value="ECO:0007669"/>
    <property type="project" value="UniProtKB-KW"/>
</dbReference>
<keyword evidence="10 14" id="KW-0503">Monooxygenase</keyword>
<evidence type="ECO:0000256" key="1">
    <source>
        <dbReference type="ARBA" id="ARBA00004429"/>
    </source>
</evidence>
<keyword evidence="5 12" id="KW-0812">Transmembrane</keyword>
<feature type="transmembrane region" description="Helical" evidence="12">
    <location>
        <begin position="60"/>
        <end position="81"/>
    </location>
</feature>
<reference evidence="14 15" key="1">
    <citation type="submission" date="2015-12" db="EMBL/GenBank/DDBJ databases">
        <authorList>
            <person name="Shamseldin A."/>
            <person name="Moawad H."/>
            <person name="Abd El-Rahim W.M."/>
            <person name="Sadowsky M.J."/>
        </authorList>
    </citation>
    <scope>NUCLEOTIDE SEQUENCE [LARGE SCALE GENOMIC DNA]</scope>
    <source>
        <strain evidence="14 15">SM2</strain>
    </source>
</reference>
<dbReference type="KEGG" id="zal:AZF00_17870"/>
<evidence type="ECO:0000256" key="11">
    <source>
        <dbReference type="ARBA" id="ARBA00023136"/>
    </source>
</evidence>
<evidence type="ECO:0000313" key="15">
    <source>
        <dbReference type="Proteomes" id="UP000074119"/>
    </source>
</evidence>
<name>A0A127M9Y4_9GAMM</name>
<evidence type="ECO:0000256" key="12">
    <source>
        <dbReference type="SAM" id="Phobius"/>
    </source>
</evidence>
<keyword evidence="6" id="KW-0479">Metal-binding</keyword>
<keyword evidence="8" id="KW-0560">Oxidoreductase</keyword>